<protein>
    <submittedName>
        <fullName evidence="2">Uncharacterized protein</fullName>
    </submittedName>
</protein>
<evidence type="ECO:0000313" key="3">
    <source>
        <dbReference type="Proteomes" id="UP001433268"/>
    </source>
</evidence>
<evidence type="ECO:0000313" key="2">
    <source>
        <dbReference type="EMBL" id="KAK8070529.1"/>
    </source>
</evidence>
<sequence length="112" mass="12295">MDDGDDEEYYHNDIVRSPDSSDAGDVGDVSQSHDTDDASQSLDGDGEKARVFGYALAVRIKRWGLLPMTSADEERPKGLEESIVGESSLCLKDLWSVPQRFSKRTVLSSLAT</sequence>
<name>A0ABR1VH14_9PEZI</name>
<dbReference type="GeneID" id="92048107"/>
<feature type="region of interest" description="Disordered" evidence="1">
    <location>
        <begin position="1"/>
        <end position="45"/>
    </location>
</feature>
<dbReference type="RefSeq" id="XP_066664337.1">
    <property type="nucleotide sequence ID" value="XM_066815047.1"/>
</dbReference>
<reference evidence="2 3" key="1">
    <citation type="submission" date="2023-01" db="EMBL/GenBank/DDBJ databases">
        <title>Analysis of 21 Apiospora genomes using comparative genomics revels a genus with tremendous synthesis potential of carbohydrate active enzymes and secondary metabolites.</title>
        <authorList>
            <person name="Sorensen T."/>
        </authorList>
    </citation>
    <scope>NUCLEOTIDE SEQUENCE [LARGE SCALE GENOMIC DNA]</scope>
    <source>
        <strain evidence="2 3">CBS 114990</strain>
    </source>
</reference>
<gene>
    <name evidence="2" type="ORF">PG997_010732</name>
</gene>
<dbReference type="Proteomes" id="UP001433268">
    <property type="component" value="Unassembled WGS sequence"/>
</dbReference>
<feature type="compositionally biased region" description="Low complexity" evidence="1">
    <location>
        <begin position="17"/>
        <end position="30"/>
    </location>
</feature>
<evidence type="ECO:0000256" key="1">
    <source>
        <dbReference type="SAM" id="MobiDB-lite"/>
    </source>
</evidence>
<proteinExistence type="predicted"/>
<organism evidence="2 3">
    <name type="scientific">Apiospora hydei</name>
    <dbReference type="NCBI Taxonomy" id="1337664"/>
    <lineage>
        <taxon>Eukaryota</taxon>
        <taxon>Fungi</taxon>
        <taxon>Dikarya</taxon>
        <taxon>Ascomycota</taxon>
        <taxon>Pezizomycotina</taxon>
        <taxon>Sordariomycetes</taxon>
        <taxon>Xylariomycetidae</taxon>
        <taxon>Amphisphaeriales</taxon>
        <taxon>Apiosporaceae</taxon>
        <taxon>Apiospora</taxon>
    </lineage>
</organism>
<accession>A0ABR1VH14</accession>
<dbReference type="EMBL" id="JAQQWN010000008">
    <property type="protein sequence ID" value="KAK8070529.1"/>
    <property type="molecule type" value="Genomic_DNA"/>
</dbReference>
<keyword evidence="3" id="KW-1185">Reference proteome</keyword>
<comment type="caution">
    <text evidence="2">The sequence shown here is derived from an EMBL/GenBank/DDBJ whole genome shotgun (WGS) entry which is preliminary data.</text>
</comment>